<dbReference type="Gene3D" id="1.10.10.10">
    <property type="entry name" value="Winged helix-like DNA-binding domain superfamily/Winged helix DNA-binding domain"/>
    <property type="match status" value="1"/>
</dbReference>
<dbReference type="PANTHER" id="PTHR33164">
    <property type="entry name" value="TRANSCRIPTIONAL REGULATOR, MARR FAMILY"/>
    <property type="match status" value="1"/>
</dbReference>
<dbReference type="InterPro" id="IPR000835">
    <property type="entry name" value="HTH_MarR-typ"/>
</dbReference>
<dbReference type="Pfam" id="PF01047">
    <property type="entry name" value="MarR"/>
    <property type="match status" value="1"/>
</dbReference>
<keyword evidence="2" id="KW-0238">DNA-binding</keyword>
<evidence type="ECO:0000259" key="4">
    <source>
        <dbReference type="PROSITE" id="PS50995"/>
    </source>
</evidence>
<evidence type="ECO:0000256" key="2">
    <source>
        <dbReference type="ARBA" id="ARBA00023125"/>
    </source>
</evidence>
<dbReference type="InterPro" id="IPR036388">
    <property type="entry name" value="WH-like_DNA-bd_sf"/>
</dbReference>
<dbReference type="PROSITE" id="PS01117">
    <property type="entry name" value="HTH_MARR_1"/>
    <property type="match status" value="1"/>
</dbReference>
<keyword evidence="6" id="KW-1185">Reference proteome</keyword>
<comment type="caution">
    <text evidence="5">The sequence shown here is derived from an EMBL/GenBank/DDBJ whole genome shotgun (WGS) entry which is preliminary data.</text>
</comment>
<accession>A0ABM8XKD3</accession>
<dbReference type="InterPro" id="IPR023187">
    <property type="entry name" value="Tscrpt_reg_MarR-type_CS"/>
</dbReference>
<proteinExistence type="predicted"/>
<organism evidence="5 6">
    <name type="scientific">Cupriavidus respiraculi</name>
    <dbReference type="NCBI Taxonomy" id="195930"/>
    <lineage>
        <taxon>Bacteria</taxon>
        <taxon>Pseudomonadati</taxon>
        <taxon>Pseudomonadota</taxon>
        <taxon>Betaproteobacteria</taxon>
        <taxon>Burkholderiales</taxon>
        <taxon>Burkholderiaceae</taxon>
        <taxon>Cupriavidus</taxon>
    </lineage>
</organism>
<dbReference type="PRINTS" id="PR00598">
    <property type="entry name" value="HTHMARR"/>
</dbReference>
<gene>
    <name evidence="5" type="ORF">LMG21510_04083</name>
</gene>
<dbReference type="RefSeq" id="WP_222203517.1">
    <property type="nucleotide sequence ID" value="NZ_CAJZAH010000005.1"/>
</dbReference>
<evidence type="ECO:0000313" key="6">
    <source>
        <dbReference type="Proteomes" id="UP000721236"/>
    </source>
</evidence>
<keyword evidence="3" id="KW-0804">Transcription</keyword>
<dbReference type="SMART" id="SM00347">
    <property type="entry name" value="HTH_MARR"/>
    <property type="match status" value="1"/>
</dbReference>
<sequence length="166" mass="18321">MTDQPAVPQPAQGQQEADAGLFDPLAYCMGESVGYLMAQAKNALSYEVEQEVAALDITHAQGTCLMMLATGRARTVTDLGRLLNSDMGSITRLLSRMEKRGLIERHRSDADRRIVDLSITPAGHAVADALPPIFCRVLNRRFRDFTRDEIETFRGMLLRIIGNNSG</sequence>
<reference evidence="5 6" key="1">
    <citation type="submission" date="2021-08" db="EMBL/GenBank/DDBJ databases">
        <authorList>
            <person name="Peeters C."/>
        </authorList>
    </citation>
    <scope>NUCLEOTIDE SEQUENCE [LARGE SCALE GENOMIC DNA]</scope>
    <source>
        <strain evidence="5 6">LMG 21510</strain>
    </source>
</reference>
<keyword evidence="1" id="KW-0805">Transcription regulation</keyword>
<dbReference type="SUPFAM" id="SSF46785">
    <property type="entry name" value="Winged helix' DNA-binding domain"/>
    <property type="match status" value="1"/>
</dbReference>
<name>A0ABM8XKD3_9BURK</name>
<dbReference type="InterPro" id="IPR039422">
    <property type="entry name" value="MarR/SlyA-like"/>
</dbReference>
<dbReference type="Proteomes" id="UP000721236">
    <property type="component" value="Unassembled WGS sequence"/>
</dbReference>
<evidence type="ECO:0000313" key="5">
    <source>
        <dbReference type="EMBL" id="CAG9180677.1"/>
    </source>
</evidence>
<dbReference type="PROSITE" id="PS50995">
    <property type="entry name" value="HTH_MARR_2"/>
    <property type="match status" value="1"/>
</dbReference>
<protein>
    <recommendedName>
        <fullName evidence="4">HTH marR-type domain-containing protein</fullName>
    </recommendedName>
</protein>
<feature type="domain" description="HTH marR-type" evidence="4">
    <location>
        <begin position="30"/>
        <end position="162"/>
    </location>
</feature>
<dbReference type="EMBL" id="CAJZAH010000005">
    <property type="protein sequence ID" value="CAG9180677.1"/>
    <property type="molecule type" value="Genomic_DNA"/>
</dbReference>
<evidence type="ECO:0000256" key="3">
    <source>
        <dbReference type="ARBA" id="ARBA00023163"/>
    </source>
</evidence>
<evidence type="ECO:0000256" key="1">
    <source>
        <dbReference type="ARBA" id="ARBA00023015"/>
    </source>
</evidence>
<dbReference type="PANTHER" id="PTHR33164:SF43">
    <property type="entry name" value="HTH-TYPE TRANSCRIPTIONAL REPRESSOR YETL"/>
    <property type="match status" value="1"/>
</dbReference>
<dbReference type="InterPro" id="IPR036390">
    <property type="entry name" value="WH_DNA-bd_sf"/>
</dbReference>